<dbReference type="RefSeq" id="WP_215628231.1">
    <property type="nucleotide sequence ID" value="NZ_CP067089.2"/>
</dbReference>
<evidence type="ECO:0000313" key="1">
    <source>
        <dbReference type="EMBL" id="QQO10926.1"/>
    </source>
</evidence>
<sequence length="263" mass="30594">MRNVTIVFLILFWFIGFGCKFNKTGAETRDQNIESVNTAEIKVDENKGLIENETENTKLCRLENFKIKYNANIDIPGRNDPNMIVNDIIIFKPESDVIVNNSEIEPLPIVNEILDKPAKNITLSMLPEYSRPQQSIDDILSAFNVYVDKEKINEINNTVNTMKYRFDNLQIDFMDNSIYICKGYSENFYYLFLVEYYGNTMYDFVLKINDEKKNIEDLLGKPTYYSSDGNIYAYQSNKTLRQISVVFNEDKVKKVQLMVYGGI</sequence>
<proteinExistence type="predicted"/>
<dbReference type="KEGG" id="bhc:JFL75_08415"/>
<dbReference type="AlphaFoldDB" id="A0A7T8BC06"/>
<accession>A0A7T8BC06</accession>
<evidence type="ECO:0000313" key="2">
    <source>
        <dbReference type="Proteomes" id="UP000595917"/>
    </source>
</evidence>
<dbReference type="EMBL" id="CP067089">
    <property type="protein sequence ID" value="QQO10926.1"/>
    <property type="molecule type" value="Genomic_DNA"/>
</dbReference>
<gene>
    <name evidence="1" type="ORF">JFL75_08415</name>
</gene>
<dbReference type="Proteomes" id="UP000595917">
    <property type="component" value="Chromosome"/>
</dbReference>
<protein>
    <recommendedName>
        <fullName evidence="3">Lipoprotein</fullName>
    </recommendedName>
</protein>
<keyword evidence="2" id="KW-1185">Reference proteome</keyword>
<evidence type="ECO:0008006" key="3">
    <source>
        <dbReference type="Google" id="ProtNLM"/>
    </source>
</evidence>
<reference evidence="1" key="1">
    <citation type="submission" date="2021-01" db="EMBL/GenBank/DDBJ databases">
        <title>Description of Breznakiella homolactica.</title>
        <authorList>
            <person name="Song Y."/>
            <person name="Brune A."/>
        </authorList>
    </citation>
    <scope>NUCLEOTIDE SEQUENCE</scope>
    <source>
        <strain evidence="1">RmG30</strain>
    </source>
</reference>
<dbReference type="PROSITE" id="PS51257">
    <property type="entry name" value="PROKAR_LIPOPROTEIN"/>
    <property type="match status" value="1"/>
</dbReference>
<name>A0A7T8BC06_9SPIR</name>
<organism evidence="1 2">
    <name type="scientific">Breznakiella homolactica</name>
    <dbReference type="NCBI Taxonomy" id="2798577"/>
    <lineage>
        <taxon>Bacteria</taxon>
        <taxon>Pseudomonadati</taxon>
        <taxon>Spirochaetota</taxon>
        <taxon>Spirochaetia</taxon>
        <taxon>Spirochaetales</taxon>
        <taxon>Breznakiellaceae</taxon>
        <taxon>Breznakiella</taxon>
    </lineage>
</organism>